<evidence type="ECO:0000313" key="2">
    <source>
        <dbReference type="Proteomes" id="UP000291838"/>
    </source>
</evidence>
<proteinExistence type="predicted"/>
<comment type="caution">
    <text evidence="1">The sequence shown here is derived from an EMBL/GenBank/DDBJ whole genome shotgun (WGS) entry which is preliminary data.</text>
</comment>
<evidence type="ECO:0000313" key="1">
    <source>
        <dbReference type="EMBL" id="RYB90713.1"/>
    </source>
</evidence>
<name>A0A4Q2RTL6_9ACTN</name>
<dbReference type="InterPro" id="IPR036736">
    <property type="entry name" value="ACP-like_sf"/>
</dbReference>
<dbReference type="SUPFAM" id="SSF47336">
    <property type="entry name" value="ACP-like"/>
    <property type="match status" value="1"/>
</dbReference>
<accession>A0A4Q2RTL6</accession>
<organism evidence="1 2">
    <name type="scientific">Nocardioides glacieisoli</name>
    <dbReference type="NCBI Taxonomy" id="1168730"/>
    <lineage>
        <taxon>Bacteria</taxon>
        <taxon>Bacillati</taxon>
        <taxon>Actinomycetota</taxon>
        <taxon>Actinomycetes</taxon>
        <taxon>Propionibacteriales</taxon>
        <taxon>Nocardioidaceae</taxon>
        <taxon>Nocardioides</taxon>
    </lineage>
</organism>
<dbReference type="Proteomes" id="UP000291838">
    <property type="component" value="Unassembled WGS sequence"/>
</dbReference>
<dbReference type="AlphaFoldDB" id="A0A4Q2RTL6"/>
<keyword evidence="2" id="KW-1185">Reference proteome</keyword>
<protein>
    <submittedName>
        <fullName evidence="1">Acyl carrier protein</fullName>
    </submittedName>
</protein>
<reference evidence="1 2" key="1">
    <citation type="submission" date="2019-01" db="EMBL/GenBank/DDBJ databases">
        <title>Novel species of Nocardioides.</title>
        <authorList>
            <person name="Liu Q."/>
            <person name="Xin Y.-H."/>
        </authorList>
    </citation>
    <scope>NUCLEOTIDE SEQUENCE [LARGE SCALE GENOMIC DNA]</scope>
    <source>
        <strain evidence="1 2">HLT3-15</strain>
    </source>
</reference>
<dbReference type="Gene3D" id="1.10.1200.10">
    <property type="entry name" value="ACP-like"/>
    <property type="match status" value="1"/>
</dbReference>
<dbReference type="RefSeq" id="WP_129475324.1">
    <property type="nucleotide sequence ID" value="NZ_SDWS01000004.1"/>
</dbReference>
<sequence length="89" mass="9640">MQAHVEDQLKQFIVDSYLFGDTTRMPGDSESLLRAGVLDSTGVLELIEFLEAEFSITVEDVETVPDNLDSIAGVVRFVAAKRHAGEGAA</sequence>
<dbReference type="OrthoDB" id="2625323at2"/>
<dbReference type="EMBL" id="SDWS01000004">
    <property type="protein sequence ID" value="RYB90713.1"/>
    <property type="molecule type" value="Genomic_DNA"/>
</dbReference>
<gene>
    <name evidence="1" type="ORF">EUA06_10510</name>
</gene>